<dbReference type="AlphaFoldDB" id="A0A382SWL3"/>
<name>A0A382SWL3_9ZZZZ</name>
<reference evidence="1" key="1">
    <citation type="submission" date="2018-05" db="EMBL/GenBank/DDBJ databases">
        <authorList>
            <person name="Lanie J.A."/>
            <person name="Ng W.-L."/>
            <person name="Kazmierczak K.M."/>
            <person name="Andrzejewski T.M."/>
            <person name="Davidsen T.M."/>
            <person name="Wayne K.J."/>
            <person name="Tettelin H."/>
            <person name="Glass J.I."/>
            <person name="Rusch D."/>
            <person name="Podicherti R."/>
            <person name="Tsui H.-C.T."/>
            <person name="Winkler M.E."/>
        </authorList>
    </citation>
    <scope>NUCLEOTIDE SEQUENCE</scope>
</reference>
<gene>
    <name evidence="1" type="ORF">METZ01_LOCUS367194</name>
</gene>
<sequence length="69" mass="7871">MSFYYNSAGQTMNISTMGRCGRDRLLEATQDGYLDPQQVVEMCARWMTSQDIYDMCDANEVNLARMTGD</sequence>
<evidence type="ECO:0000313" key="1">
    <source>
        <dbReference type="EMBL" id="SVD14340.1"/>
    </source>
</evidence>
<organism evidence="1">
    <name type="scientific">marine metagenome</name>
    <dbReference type="NCBI Taxonomy" id="408172"/>
    <lineage>
        <taxon>unclassified sequences</taxon>
        <taxon>metagenomes</taxon>
        <taxon>ecological metagenomes</taxon>
    </lineage>
</organism>
<proteinExistence type="predicted"/>
<dbReference type="EMBL" id="UINC01132183">
    <property type="protein sequence ID" value="SVD14340.1"/>
    <property type="molecule type" value="Genomic_DNA"/>
</dbReference>
<protein>
    <submittedName>
        <fullName evidence="1">Uncharacterized protein</fullName>
    </submittedName>
</protein>
<accession>A0A382SWL3</accession>